<feature type="coiled-coil region" evidence="1">
    <location>
        <begin position="67"/>
        <end position="115"/>
    </location>
</feature>
<dbReference type="PANTHER" id="PTHR38043">
    <property type="entry name" value="PROTEIN HEMX"/>
    <property type="match status" value="1"/>
</dbReference>
<protein>
    <submittedName>
        <fullName evidence="3">Uroporphyrinogen-III methylase</fullName>
    </submittedName>
</protein>
<dbReference type="AlphaFoldDB" id="A0A3L8PZS6"/>
<dbReference type="Pfam" id="PF04375">
    <property type="entry name" value="HemX"/>
    <property type="match status" value="1"/>
</dbReference>
<dbReference type="GO" id="GO:0032259">
    <property type="term" value="P:methylation"/>
    <property type="evidence" value="ECO:0007669"/>
    <property type="project" value="UniProtKB-KW"/>
</dbReference>
<dbReference type="RefSeq" id="WP_121838443.1">
    <property type="nucleotide sequence ID" value="NZ_ML014767.1"/>
</dbReference>
<comment type="caution">
    <text evidence="3">The sequence shown here is derived from an EMBL/GenBank/DDBJ whole genome shotgun (WGS) entry which is preliminary data.</text>
</comment>
<keyword evidence="2" id="KW-0812">Transmembrane</keyword>
<organism evidence="3 4">
    <name type="scientific">Parashewanella curva</name>
    <dbReference type="NCBI Taxonomy" id="2338552"/>
    <lineage>
        <taxon>Bacteria</taxon>
        <taxon>Pseudomonadati</taxon>
        <taxon>Pseudomonadota</taxon>
        <taxon>Gammaproteobacteria</taxon>
        <taxon>Alteromonadales</taxon>
        <taxon>Shewanellaceae</taxon>
        <taxon>Parashewanella</taxon>
    </lineage>
</organism>
<evidence type="ECO:0000313" key="3">
    <source>
        <dbReference type="EMBL" id="RLV60289.1"/>
    </source>
</evidence>
<keyword evidence="2" id="KW-0472">Membrane</keyword>
<keyword evidence="3" id="KW-0808">Transferase</keyword>
<name>A0A3L8PZS6_9GAMM</name>
<sequence length="356" mass="40713">MESAQTESEPSKTMVDSKVETTAKVKTSIWISLSILFCLAVSIAIVAAGYHFYTQQQLKELEWQQQLANVEQKLDQQSAHSAQLMARDQSLNEHSQQLQNQIDELETNVSGLAKRSPKHWMAAEADYLVRMAGRKLWLENDPLTSSELLKAADQQIAAMQDPSLLPIRKAISRDLLKVKSIHETDVSGAVFAIDGVIEQLNSLSLNQFKPKDEAPADDNVLSESINDWKENINKTWQALIKDFIHIRKRQGDVQPLMSPKQRWYLEENIKNKLLQAQLALYRNDEVNFHHSIKLAHLWLSEYFDLQDETTKNALNELEQLKKLTLSHTQIRRFDSVPLLKQLVTYGDLSGTKERSL</sequence>
<keyword evidence="3" id="KW-0489">Methyltransferase</keyword>
<dbReference type="InterPro" id="IPR007470">
    <property type="entry name" value="HemX"/>
</dbReference>
<dbReference type="GO" id="GO:0008168">
    <property type="term" value="F:methyltransferase activity"/>
    <property type="evidence" value="ECO:0007669"/>
    <property type="project" value="UniProtKB-KW"/>
</dbReference>
<evidence type="ECO:0000313" key="4">
    <source>
        <dbReference type="Proteomes" id="UP000281474"/>
    </source>
</evidence>
<keyword evidence="1" id="KW-0175">Coiled coil</keyword>
<reference evidence="3 4" key="1">
    <citation type="submission" date="2018-09" db="EMBL/GenBank/DDBJ databases">
        <title>Phylogeny of the Shewanellaceae, and recommendation for two new genera, Pseudoshewanella and Parashewanella.</title>
        <authorList>
            <person name="Wang G."/>
        </authorList>
    </citation>
    <scope>NUCLEOTIDE SEQUENCE [LARGE SCALE GENOMIC DNA]</scope>
    <source>
        <strain evidence="3 4">C51</strain>
    </source>
</reference>
<keyword evidence="2" id="KW-1133">Transmembrane helix</keyword>
<dbReference type="PANTHER" id="PTHR38043:SF1">
    <property type="entry name" value="PROTEIN HEMX"/>
    <property type="match status" value="1"/>
</dbReference>
<evidence type="ECO:0000256" key="1">
    <source>
        <dbReference type="SAM" id="Coils"/>
    </source>
</evidence>
<evidence type="ECO:0000256" key="2">
    <source>
        <dbReference type="SAM" id="Phobius"/>
    </source>
</evidence>
<keyword evidence="4" id="KW-1185">Reference proteome</keyword>
<dbReference type="EMBL" id="QZEI01000018">
    <property type="protein sequence ID" value="RLV60289.1"/>
    <property type="molecule type" value="Genomic_DNA"/>
</dbReference>
<accession>A0A3L8PZS6</accession>
<dbReference type="Proteomes" id="UP000281474">
    <property type="component" value="Unassembled WGS sequence"/>
</dbReference>
<dbReference type="OrthoDB" id="5739852at2"/>
<gene>
    <name evidence="3" type="ORF">D5018_07800</name>
</gene>
<feature type="transmembrane region" description="Helical" evidence="2">
    <location>
        <begin position="29"/>
        <end position="53"/>
    </location>
</feature>
<proteinExistence type="predicted"/>